<keyword evidence="5" id="KW-1185">Reference proteome</keyword>
<reference evidence="4 5" key="1">
    <citation type="submission" date="2024-02" db="EMBL/GenBank/DDBJ databases">
        <title>Discinaceae phylogenomics.</title>
        <authorList>
            <person name="Dirks A.C."/>
            <person name="James T.Y."/>
        </authorList>
    </citation>
    <scope>NUCLEOTIDE SEQUENCE [LARGE SCALE GENOMIC DNA]</scope>
    <source>
        <strain evidence="4 5">ACD0624</strain>
    </source>
</reference>
<proteinExistence type="predicted"/>
<feature type="domain" description="Pcf11 Clp1-ID" evidence="2">
    <location>
        <begin position="1"/>
        <end position="36"/>
    </location>
</feature>
<dbReference type="InterPro" id="IPR045154">
    <property type="entry name" value="PCF11-like"/>
</dbReference>
<feature type="compositionally biased region" description="Basic and acidic residues" evidence="1">
    <location>
        <begin position="147"/>
        <end position="156"/>
    </location>
</feature>
<dbReference type="InterPro" id="IPR021605">
    <property type="entry name" value="Pcf11_Clp1-ID"/>
</dbReference>
<accession>A0ABR3GTM9</accession>
<evidence type="ECO:0000313" key="4">
    <source>
        <dbReference type="EMBL" id="KAL0639284.1"/>
    </source>
</evidence>
<gene>
    <name evidence="4" type="primary">PCF11_1</name>
    <name evidence="4" type="ORF">Q9L58_001745</name>
</gene>
<sequence>MAESMKRGQHRSWYLGEEEWIKSRDDGEDSSSLAPNGADHTGDFSNAGNRVPEVDPTQQYVVVSDTSPTRTVCPICQEELKYQWHEETEEFVFMDAKQVGPRIYHASCHAEASKDKAAGTPRSRAGTPDVGVAGIKRKADVSTSPDVLDHHLPPDW</sequence>
<evidence type="ECO:0000259" key="3">
    <source>
        <dbReference type="Pfam" id="PF21936"/>
    </source>
</evidence>
<dbReference type="Pfam" id="PF21936">
    <property type="entry name" value="Pcf11_C"/>
    <property type="match status" value="1"/>
</dbReference>
<dbReference type="InterPro" id="IPR054127">
    <property type="entry name" value="Pcf11_C"/>
</dbReference>
<name>A0ABR3GTM9_9PEZI</name>
<dbReference type="PANTHER" id="PTHR15921">
    <property type="entry name" value="PRE-MRNA CLEAVAGE COMPLEX II"/>
    <property type="match status" value="1"/>
</dbReference>
<feature type="region of interest" description="Disordered" evidence="1">
    <location>
        <begin position="111"/>
        <end position="156"/>
    </location>
</feature>
<evidence type="ECO:0000256" key="1">
    <source>
        <dbReference type="SAM" id="MobiDB-lite"/>
    </source>
</evidence>
<organism evidence="4 5">
    <name type="scientific">Discina gigas</name>
    <dbReference type="NCBI Taxonomy" id="1032678"/>
    <lineage>
        <taxon>Eukaryota</taxon>
        <taxon>Fungi</taxon>
        <taxon>Dikarya</taxon>
        <taxon>Ascomycota</taxon>
        <taxon>Pezizomycotina</taxon>
        <taxon>Pezizomycetes</taxon>
        <taxon>Pezizales</taxon>
        <taxon>Discinaceae</taxon>
        <taxon>Discina</taxon>
    </lineage>
</organism>
<dbReference type="EMBL" id="JBBBZM010000013">
    <property type="protein sequence ID" value="KAL0639284.1"/>
    <property type="molecule type" value="Genomic_DNA"/>
</dbReference>
<evidence type="ECO:0000259" key="2">
    <source>
        <dbReference type="Pfam" id="PF11526"/>
    </source>
</evidence>
<feature type="region of interest" description="Disordered" evidence="1">
    <location>
        <begin position="24"/>
        <end position="63"/>
    </location>
</feature>
<protein>
    <submittedName>
        <fullName evidence="4">mRNA 3' end processing factor</fullName>
    </submittedName>
</protein>
<dbReference type="PANTHER" id="PTHR15921:SF3">
    <property type="entry name" value="PRE-MRNA CLEAVAGE COMPLEX 2 PROTEIN PCF11"/>
    <property type="match status" value="1"/>
</dbReference>
<dbReference type="Proteomes" id="UP001447188">
    <property type="component" value="Unassembled WGS sequence"/>
</dbReference>
<dbReference type="Pfam" id="PF11526">
    <property type="entry name" value="Pfc11_Clp1_ID"/>
    <property type="match status" value="1"/>
</dbReference>
<feature type="domain" description="Pcf11 C-terminal" evidence="3">
    <location>
        <begin position="60"/>
        <end position="111"/>
    </location>
</feature>
<comment type="caution">
    <text evidence="4">The sequence shown here is derived from an EMBL/GenBank/DDBJ whole genome shotgun (WGS) entry which is preliminary data.</text>
</comment>
<evidence type="ECO:0000313" key="5">
    <source>
        <dbReference type="Proteomes" id="UP001447188"/>
    </source>
</evidence>